<proteinExistence type="predicted"/>
<organism evidence="1 2">
    <name type="scientific">Dreissena polymorpha</name>
    <name type="common">Zebra mussel</name>
    <name type="synonym">Mytilus polymorpha</name>
    <dbReference type="NCBI Taxonomy" id="45954"/>
    <lineage>
        <taxon>Eukaryota</taxon>
        <taxon>Metazoa</taxon>
        <taxon>Spiralia</taxon>
        <taxon>Lophotrochozoa</taxon>
        <taxon>Mollusca</taxon>
        <taxon>Bivalvia</taxon>
        <taxon>Autobranchia</taxon>
        <taxon>Heteroconchia</taxon>
        <taxon>Euheterodonta</taxon>
        <taxon>Imparidentia</taxon>
        <taxon>Neoheterodontei</taxon>
        <taxon>Myida</taxon>
        <taxon>Dreissenoidea</taxon>
        <taxon>Dreissenidae</taxon>
        <taxon>Dreissena</taxon>
    </lineage>
</organism>
<name>A0A9D4K190_DREPO</name>
<sequence length="94" mass="10241">MTESVMKPVRDLYRLSVNHCNTSLSNISECFIGSRKLPMLQAKAFDVSQTVVNSRCFQAGKSTSSKMAADLIQRCLPTMTSVITQSPPPAHHGG</sequence>
<evidence type="ECO:0000313" key="2">
    <source>
        <dbReference type="Proteomes" id="UP000828390"/>
    </source>
</evidence>
<reference evidence="1" key="1">
    <citation type="journal article" date="2019" name="bioRxiv">
        <title>The Genome of the Zebra Mussel, Dreissena polymorpha: A Resource for Invasive Species Research.</title>
        <authorList>
            <person name="McCartney M.A."/>
            <person name="Auch B."/>
            <person name="Kono T."/>
            <person name="Mallez S."/>
            <person name="Zhang Y."/>
            <person name="Obille A."/>
            <person name="Becker A."/>
            <person name="Abrahante J.E."/>
            <person name="Garbe J."/>
            <person name="Badalamenti J.P."/>
            <person name="Herman A."/>
            <person name="Mangelson H."/>
            <person name="Liachko I."/>
            <person name="Sullivan S."/>
            <person name="Sone E.D."/>
            <person name="Koren S."/>
            <person name="Silverstein K.A.T."/>
            <person name="Beckman K.B."/>
            <person name="Gohl D.M."/>
        </authorList>
    </citation>
    <scope>NUCLEOTIDE SEQUENCE</scope>
    <source>
        <strain evidence="1">Duluth1</strain>
        <tissue evidence="1">Whole animal</tissue>
    </source>
</reference>
<comment type="caution">
    <text evidence="1">The sequence shown here is derived from an EMBL/GenBank/DDBJ whole genome shotgun (WGS) entry which is preliminary data.</text>
</comment>
<reference evidence="1" key="2">
    <citation type="submission" date="2020-11" db="EMBL/GenBank/DDBJ databases">
        <authorList>
            <person name="McCartney M.A."/>
            <person name="Auch B."/>
            <person name="Kono T."/>
            <person name="Mallez S."/>
            <person name="Becker A."/>
            <person name="Gohl D.M."/>
            <person name="Silverstein K.A.T."/>
            <person name="Koren S."/>
            <person name="Bechman K.B."/>
            <person name="Herman A."/>
            <person name="Abrahante J.E."/>
            <person name="Garbe J."/>
        </authorList>
    </citation>
    <scope>NUCLEOTIDE SEQUENCE</scope>
    <source>
        <strain evidence="1">Duluth1</strain>
        <tissue evidence="1">Whole animal</tissue>
    </source>
</reference>
<evidence type="ECO:0000313" key="1">
    <source>
        <dbReference type="EMBL" id="KAH3831306.1"/>
    </source>
</evidence>
<dbReference type="Proteomes" id="UP000828390">
    <property type="component" value="Unassembled WGS sequence"/>
</dbReference>
<keyword evidence="2" id="KW-1185">Reference proteome</keyword>
<dbReference type="AlphaFoldDB" id="A0A9D4K190"/>
<dbReference type="EMBL" id="JAIWYP010000004">
    <property type="protein sequence ID" value="KAH3831306.1"/>
    <property type="molecule type" value="Genomic_DNA"/>
</dbReference>
<accession>A0A9D4K190</accession>
<gene>
    <name evidence="1" type="ORF">DPMN_104569</name>
</gene>
<protein>
    <submittedName>
        <fullName evidence="1">Uncharacterized protein</fullName>
    </submittedName>
</protein>